<dbReference type="SUPFAM" id="SSF53383">
    <property type="entry name" value="PLP-dependent transferases"/>
    <property type="match status" value="1"/>
</dbReference>
<dbReference type="GO" id="GO:0006520">
    <property type="term" value="P:amino acid metabolic process"/>
    <property type="evidence" value="ECO:0007669"/>
    <property type="project" value="InterPro"/>
</dbReference>
<comment type="similarity">
    <text evidence="2">Belongs to the class-I pyridoxal-phosphate-dependent aminotransferase family.</text>
</comment>
<dbReference type="Pfam" id="PF00155">
    <property type="entry name" value="Aminotran_1_2"/>
    <property type="match status" value="1"/>
</dbReference>
<gene>
    <name evidence="7" type="ORF">SDC9_124792</name>
</gene>
<dbReference type="GO" id="GO:0008483">
    <property type="term" value="F:transaminase activity"/>
    <property type="evidence" value="ECO:0007669"/>
    <property type="project" value="UniProtKB-KW"/>
</dbReference>
<protein>
    <recommendedName>
        <fullName evidence="6">Aminotransferase class I/classII large domain-containing protein</fullName>
    </recommendedName>
</protein>
<dbReference type="InterPro" id="IPR004839">
    <property type="entry name" value="Aminotransferase_I/II_large"/>
</dbReference>
<organism evidence="7">
    <name type="scientific">bioreactor metagenome</name>
    <dbReference type="NCBI Taxonomy" id="1076179"/>
    <lineage>
        <taxon>unclassified sequences</taxon>
        <taxon>metagenomes</taxon>
        <taxon>ecological metagenomes</taxon>
    </lineage>
</organism>
<proteinExistence type="inferred from homology"/>
<keyword evidence="5" id="KW-0663">Pyridoxal phosphate</keyword>
<comment type="caution">
    <text evidence="7">The sequence shown here is derived from an EMBL/GenBank/DDBJ whole genome shotgun (WGS) entry which is preliminary data.</text>
</comment>
<keyword evidence="3" id="KW-0032">Aminotransferase</keyword>
<dbReference type="InterPro" id="IPR015422">
    <property type="entry name" value="PyrdxlP-dep_Trfase_small"/>
</dbReference>
<dbReference type="GO" id="GO:0030170">
    <property type="term" value="F:pyridoxal phosphate binding"/>
    <property type="evidence" value="ECO:0007669"/>
    <property type="project" value="InterPro"/>
</dbReference>
<evidence type="ECO:0000313" key="7">
    <source>
        <dbReference type="EMBL" id="MPM77784.1"/>
    </source>
</evidence>
<dbReference type="PANTHER" id="PTHR46383">
    <property type="entry name" value="ASPARTATE AMINOTRANSFERASE"/>
    <property type="match status" value="1"/>
</dbReference>
<dbReference type="InterPro" id="IPR050596">
    <property type="entry name" value="AspAT/PAT-like"/>
</dbReference>
<evidence type="ECO:0000256" key="5">
    <source>
        <dbReference type="ARBA" id="ARBA00022898"/>
    </source>
</evidence>
<keyword evidence="4" id="KW-0808">Transferase</keyword>
<evidence type="ECO:0000256" key="4">
    <source>
        <dbReference type="ARBA" id="ARBA00022679"/>
    </source>
</evidence>
<name>A0A645CLI0_9ZZZZ</name>
<comment type="cofactor">
    <cofactor evidence="1">
        <name>pyridoxal 5'-phosphate</name>
        <dbReference type="ChEBI" id="CHEBI:597326"/>
    </cofactor>
</comment>
<dbReference type="Gene3D" id="3.90.1150.10">
    <property type="entry name" value="Aspartate Aminotransferase, domain 1"/>
    <property type="match status" value="1"/>
</dbReference>
<dbReference type="PANTHER" id="PTHR46383:SF1">
    <property type="entry name" value="ASPARTATE AMINOTRANSFERASE"/>
    <property type="match status" value="1"/>
</dbReference>
<reference evidence="7" key="1">
    <citation type="submission" date="2019-08" db="EMBL/GenBank/DDBJ databases">
        <authorList>
            <person name="Kucharzyk K."/>
            <person name="Murdoch R.W."/>
            <person name="Higgins S."/>
            <person name="Loffler F."/>
        </authorList>
    </citation>
    <scope>NUCLEOTIDE SEQUENCE</scope>
</reference>
<accession>A0A645CLI0</accession>
<feature type="domain" description="Aminotransferase class I/classII large" evidence="6">
    <location>
        <begin position="2"/>
        <end position="141"/>
    </location>
</feature>
<dbReference type="InterPro" id="IPR015421">
    <property type="entry name" value="PyrdxlP-dep_Trfase_major"/>
</dbReference>
<dbReference type="AlphaFoldDB" id="A0A645CLI0"/>
<sequence>MGVLISRNKDLMSHAMKYCQGRLCSATLDQVGAAALYTVGPEYFASVRDEYKKRRDTCMEGLAKIPGVVCECPKGAFYIMAKLPVDNTDTFQQWLLEEFEDKGDTVMFAPGEGFYATPGKGKDEVRLAYVLKQADLERAMELLALGIKAYNAR</sequence>
<dbReference type="InterPro" id="IPR015424">
    <property type="entry name" value="PyrdxlP-dep_Trfase"/>
</dbReference>
<evidence type="ECO:0000259" key="6">
    <source>
        <dbReference type="Pfam" id="PF00155"/>
    </source>
</evidence>
<evidence type="ECO:0000256" key="1">
    <source>
        <dbReference type="ARBA" id="ARBA00001933"/>
    </source>
</evidence>
<evidence type="ECO:0000256" key="2">
    <source>
        <dbReference type="ARBA" id="ARBA00007441"/>
    </source>
</evidence>
<dbReference type="Gene3D" id="3.40.640.10">
    <property type="entry name" value="Type I PLP-dependent aspartate aminotransferase-like (Major domain)"/>
    <property type="match status" value="1"/>
</dbReference>
<evidence type="ECO:0000256" key="3">
    <source>
        <dbReference type="ARBA" id="ARBA00022576"/>
    </source>
</evidence>
<dbReference type="EMBL" id="VSSQ01028176">
    <property type="protein sequence ID" value="MPM77784.1"/>
    <property type="molecule type" value="Genomic_DNA"/>
</dbReference>